<keyword evidence="7" id="KW-0479">Metal-binding</keyword>
<feature type="domain" description="Chromo" evidence="12">
    <location>
        <begin position="161"/>
        <end position="221"/>
    </location>
</feature>
<feature type="region of interest" description="Disordered" evidence="11">
    <location>
        <begin position="58"/>
        <end position="81"/>
    </location>
</feature>
<dbReference type="SUPFAM" id="SSF54160">
    <property type="entry name" value="Chromo domain-like"/>
    <property type="match status" value="1"/>
</dbReference>
<dbReference type="InterPro" id="IPR016197">
    <property type="entry name" value="Chromo-like_dom_sf"/>
</dbReference>
<evidence type="ECO:0000256" key="6">
    <source>
        <dbReference type="ARBA" id="ARBA00022691"/>
    </source>
</evidence>
<dbReference type="RefSeq" id="XP_026678424.1">
    <property type="nucleotide sequence ID" value="XM_026822623.1"/>
</dbReference>
<evidence type="ECO:0000256" key="1">
    <source>
        <dbReference type="ARBA" id="ARBA00004123"/>
    </source>
</evidence>
<evidence type="ECO:0000256" key="10">
    <source>
        <dbReference type="ARBA" id="ARBA00023328"/>
    </source>
</evidence>
<evidence type="ECO:0000259" key="13">
    <source>
        <dbReference type="PROSITE" id="PS50280"/>
    </source>
</evidence>
<dbReference type="GO" id="GO:0000775">
    <property type="term" value="C:chromosome, centromeric region"/>
    <property type="evidence" value="ECO:0007669"/>
    <property type="project" value="UniProtKB-SubCell"/>
</dbReference>
<dbReference type="InterPro" id="IPR001214">
    <property type="entry name" value="SET_dom"/>
</dbReference>
<dbReference type="Gene3D" id="2.40.50.40">
    <property type="match status" value="1"/>
</dbReference>
<evidence type="ECO:0000256" key="3">
    <source>
        <dbReference type="ARBA" id="ARBA00022454"/>
    </source>
</evidence>
<dbReference type="GeneID" id="103507862"/>
<dbReference type="PANTHER" id="PTHR46223">
    <property type="entry name" value="HISTONE-LYSINE N-METHYLTRANSFERASE SUV39H"/>
    <property type="match status" value="1"/>
</dbReference>
<evidence type="ECO:0000259" key="12">
    <source>
        <dbReference type="PROSITE" id="PS50013"/>
    </source>
</evidence>
<dbReference type="SMART" id="SM00298">
    <property type="entry name" value="CHROMO"/>
    <property type="match status" value="1"/>
</dbReference>
<dbReference type="InterPro" id="IPR000953">
    <property type="entry name" value="Chromo/chromo_shadow_dom"/>
</dbReference>
<dbReference type="PROSITE" id="PS50868">
    <property type="entry name" value="POST_SET"/>
    <property type="match status" value="1"/>
</dbReference>
<keyword evidence="3" id="KW-0158">Chromosome</keyword>
<dbReference type="SMART" id="SM00317">
    <property type="entry name" value="SET"/>
    <property type="match status" value="1"/>
</dbReference>
<reference evidence="17" key="1">
    <citation type="submission" date="2025-08" db="UniProtKB">
        <authorList>
            <consortium name="RefSeq"/>
        </authorList>
    </citation>
    <scope>IDENTIFICATION</scope>
</reference>
<evidence type="ECO:0000256" key="4">
    <source>
        <dbReference type="ARBA" id="ARBA00022603"/>
    </source>
</evidence>
<dbReference type="InterPro" id="IPR046341">
    <property type="entry name" value="SET_dom_sf"/>
</dbReference>
<dbReference type="InterPro" id="IPR023780">
    <property type="entry name" value="Chromo_domain"/>
</dbReference>
<comment type="subcellular location">
    <subcellularLocation>
        <location evidence="2">Chromosome</location>
        <location evidence="2">Centromere</location>
    </subcellularLocation>
    <subcellularLocation>
        <location evidence="1">Nucleus</location>
    </subcellularLocation>
</comment>
<dbReference type="InterPro" id="IPR003616">
    <property type="entry name" value="Post-SET_dom"/>
</dbReference>
<dbReference type="Gene3D" id="2.170.270.10">
    <property type="entry name" value="SET domain"/>
    <property type="match status" value="1"/>
</dbReference>
<dbReference type="InterPro" id="IPR050973">
    <property type="entry name" value="H3K9_Histone-Lys_N-MTase"/>
</dbReference>
<dbReference type="Pfam" id="PF00385">
    <property type="entry name" value="Chromo"/>
    <property type="match status" value="1"/>
</dbReference>
<keyword evidence="4" id="KW-0489">Methyltransferase</keyword>
<dbReference type="SMART" id="SM00468">
    <property type="entry name" value="PreSET"/>
    <property type="match status" value="1"/>
</dbReference>
<dbReference type="SMART" id="SM00508">
    <property type="entry name" value="PostSET"/>
    <property type="match status" value="1"/>
</dbReference>
<dbReference type="AlphaFoldDB" id="A0A3Q0IQ50"/>
<evidence type="ECO:0000256" key="9">
    <source>
        <dbReference type="ARBA" id="ARBA00023242"/>
    </source>
</evidence>
<evidence type="ECO:0000256" key="2">
    <source>
        <dbReference type="ARBA" id="ARBA00004584"/>
    </source>
</evidence>
<accession>A0A3Q0IQ50</accession>
<dbReference type="Pfam" id="PF05033">
    <property type="entry name" value="Pre-SET"/>
    <property type="match status" value="1"/>
</dbReference>
<feature type="domain" description="SET" evidence="13">
    <location>
        <begin position="424"/>
        <end position="552"/>
    </location>
</feature>
<evidence type="ECO:0000256" key="8">
    <source>
        <dbReference type="ARBA" id="ARBA00022833"/>
    </source>
</evidence>
<dbReference type="Pfam" id="PF00856">
    <property type="entry name" value="SET"/>
    <property type="match status" value="1"/>
</dbReference>
<name>A0A3Q0IQ50_DIACI</name>
<evidence type="ECO:0000256" key="11">
    <source>
        <dbReference type="SAM" id="MobiDB-lite"/>
    </source>
</evidence>
<protein>
    <submittedName>
        <fullName evidence="17">Histone-lysine N-methyltransferase SUV39H2 isoform X2</fullName>
    </submittedName>
</protein>
<dbReference type="PANTHER" id="PTHR46223:SF4">
    <property type="entry name" value="HISTONE-LYSINE N-METHYLTRANSFERASE-RELATED"/>
    <property type="match status" value="1"/>
</dbReference>
<dbReference type="GO" id="GO:0046974">
    <property type="term" value="F:histone H3K9 methyltransferase activity"/>
    <property type="evidence" value="ECO:0007669"/>
    <property type="project" value="TreeGrafter"/>
</dbReference>
<evidence type="ECO:0000313" key="16">
    <source>
        <dbReference type="Proteomes" id="UP000079169"/>
    </source>
</evidence>
<dbReference type="CDD" id="cd10542">
    <property type="entry name" value="SET_SUV39H"/>
    <property type="match status" value="1"/>
</dbReference>
<dbReference type="PROSITE" id="PS50867">
    <property type="entry name" value="PRE_SET"/>
    <property type="match status" value="1"/>
</dbReference>
<feature type="compositionally biased region" description="Basic and acidic residues" evidence="11">
    <location>
        <begin position="68"/>
        <end position="79"/>
    </location>
</feature>
<dbReference type="InterPro" id="IPR007728">
    <property type="entry name" value="Pre-SET_dom"/>
</dbReference>
<gene>
    <name evidence="17" type="primary">LOC103507862</name>
</gene>
<organism evidence="16 17">
    <name type="scientific">Diaphorina citri</name>
    <name type="common">Asian citrus psyllid</name>
    <dbReference type="NCBI Taxonomy" id="121845"/>
    <lineage>
        <taxon>Eukaryota</taxon>
        <taxon>Metazoa</taxon>
        <taxon>Ecdysozoa</taxon>
        <taxon>Arthropoda</taxon>
        <taxon>Hexapoda</taxon>
        <taxon>Insecta</taxon>
        <taxon>Pterygota</taxon>
        <taxon>Neoptera</taxon>
        <taxon>Paraneoptera</taxon>
        <taxon>Hemiptera</taxon>
        <taxon>Sternorrhyncha</taxon>
        <taxon>Psylloidea</taxon>
        <taxon>Psyllidae</taxon>
        <taxon>Diaphorininae</taxon>
        <taxon>Diaphorina</taxon>
    </lineage>
</organism>
<evidence type="ECO:0000259" key="15">
    <source>
        <dbReference type="PROSITE" id="PS50868"/>
    </source>
</evidence>
<keyword evidence="8" id="KW-0862">Zinc</keyword>
<proteinExistence type="predicted"/>
<evidence type="ECO:0000259" key="14">
    <source>
        <dbReference type="PROSITE" id="PS50867"/>
    </source>
</evidence>
<evidence type="ECO:0000313" key="17">
    <source>
        <dbReference type="RefSeq" id="XP_026678424.1"/>
    </source>
</evidence>
<keyword evidence="16" id="KW-1185">Reference proteome</keyword>
<dbReference type="GO" id="GO:0008270">
    <property type="term" value="F:zinc ion binding"/>
    <property type="evidence" value="ECO:0007669"/>
    <property type="project" value="InterPro"/>
</dbReference>
<feature type="domain" description="Pre-SET" evidence="14">
    <location>
        <begin position="361"/>
        <end position="421"/>
    </location>
</feature>
<dbReference type="GO" id="GO:0032259">
    <property type="term" value="P:methylation"/>
    <property type="evidence" value="ECO:0007669"/>
    <property type="project" value="UniProtKB-KW"/>
</dbReference>
<dbReference type="GO" id="GO:0005634">
    <property type="term" value="C:nucleus"/>
    <property type="evidence" value="ECO:0007669"/>
    <property type="project" value="UniProtKB-SubCell"/>
</dbReference>
<dbReference type="PROSITE" id="PS00598">
    <property type="entry name" value="CHROMO_1"/>
    <property type="match status" value="1"/>
</dbReference>
<dbReference type="InterPro" id="IPR023779">
    <property type="entry name" value="Chromodomain_CS"/>
</dbReference>
<sequence length="585" mass="66981">MSDDDDVICVSSSDYSISDVEQDTDVQEVEQKPDLNQVEIKLEEPEVKITSIKSEYPTITNISPEYTPRTRDDKTDREQASSNFFKKREWASLNSPPIYDFGKKSPKRSLLGSPSIEPKRSTKLNLGTKLGCSKDVKNMKKEDQLEAVNSVQNSPAHNSVFEVEKIVDHTELGPERFLYKVKWKGFDEAECTWEPLENLNNCLELVYHYKLKQMNKPLNPVEFRFQHLKKFLSQHTDELLDIFVQRFRNDRGEMYIPKVDVQEINGHIRNFARNPQLIKTNKAELDYLREQLITSFLYDKRLIQMENLKRYEMEINVTTGNAVAPIYVINNVDLSCVPANFTHTNHNIPAEGVIVNEEPIIWCECVDNCRDSSYCCGQLNDSVTAYDENKRLRIGQGTPIYECNKNCKCNASCPNRVIQLGTKIKLGIYKTYNDCGWGVQTLEDIPKGTYVTEYVGEILTYEAASLQILTYEAASLRDNQTYLFNLDFNGSTSFVIDACNFGNISHFINHSCDPNLAVYAAYIQCLDPNLHRLPLFAIRDIQKGEQLSFSYYKSVTKEPTRPGGSNKVKCKCEAKNCRGYLNVEG</sequence>
<keyword evidence="6" id="KW-0949">S-adenosyl-L-methionine</keyword>
<evidence type="ECO:0000256" key="7">
    <source>
        <dbReference type="ARBA" id="ARBA00022723"/>
    </source>
</evidence>
<keyword evidence="10" id="KW-0137">Centromere</keyword>
<dbReference type="STRING" id="121845.A0A3Q0IQ50"/>
<evidence type="ECO:0000256" key="5">
    <source>
        <dbReference type="ARBA" id="ARBA00022679"/>
    </source>
</evidence>
<dbReference type="PROSITE" id="PS50280">
    <property type="entry name" value="SET"/>
    <property type="match status" value="1"/>
</dbReference>
<dbReference type="PaxDb" id="121845-A0A3Q0IQ50"/>
<keyword evidence="9" id="KW-0539">Nucleus</keyword>
<keyword evidence="5" id="KW-0808">Transferase</keyword>
<dbReference type="SUPFAM" id="SSF82199">
    <property type="entry name" value="SET domain"/>
    <property type="match status" value="1"/>
</dbReference>
<dbReference type="Proteomes" id="UP000079169">
    <property type="component" value="Unplaced"/>
</dbReference>
<feature type="domain" description="Post-SET" evidence="15">
    <location>
        <begin position="566"/>
        <end position="582"/>
    </location>
</feature>
<dbReference type="CDD" id="cd00024">
    <property type="entry name" value="CD_CSD"/>
    <property type="match status" value="1"/>
</dbReference>
<dbReference type="PROSITE" id="PS50013">
    <property type="entry name" value="CHROMO_2"/>
    <property type="match status" value="1"/>
</dbReference>